<dbReference type="HOGENOM" id="CLU_1314865_0_0_4"/>
<gene>
    <name evidence="1" type="ORF">KUM_1234</name>
</gene>
<dbReference type="Pfam" id="PF12059">
    <property type="entry name" value="DUF3540"/>
    <property type="match status" value="1"/>
</dbReference>
<sequence length="209" mass="23774">MDELENNTEVNLHLSNVEDESDEFTKLIGKYLNYSDFESKYKNLSGRIINLKDKLFTVKLDSGDIIECQKAFSCLANPSLEDVVTLIYNDRKFYISHILESNNDLTIDEDFVHFKARVLNFTAKNTSIVSSNIYLNSQNYKSVSTTLDVSSLKGNFNYGNSIKHVTGVDRINALNIEYKSEFLTKLDSKTTVINGHDLFKIDGKLIMQG</sequence>
<dbReference type="RefSeq" id="WP_015552027.1">
    <property type="nucleotide sequence ID" value="NC_021033.1"/>
</dbReference>
<dbReference type="EMBL" id="HE681424">
    <property type="protein sequence ID" value="CCG20015.1"/>
    <property type="molecule type" value="Genomic_DNA"/>
</dbReference>
<name>I7JNE0_9BURK</name>
<proteinExistence type="predicted"/>
<organism evidence="1">
    <name type="scientific">Taylorella asinigenitalis 14/45</name>
    <dbReference type="NCBI Taxonomy" id="1091495"/>
    <lineage>
        <taxon>Bacteria</taxon>
        <taxon>Pseudomonadati</taxon>
        <taxon>Pseudomonadota</taxon>
        <taxon>Betaproteobacteria</taxon>
        <taxon>Burkholderiales</taxon>
        <taxon>Alcaligenaceae</taxon>
        <taxon>Taylorella</taxon>
    </lineage>
</organism>
<dbReference type="BioCyc" id="TASI1091495:G13GE-1227-MONOMER"/>
<evidence type="ECO:0000313" key="1">
    <source>
        <dbReference type="EMBL" id="CCG20015.1"/>
    </source>
</evidence>
<reference evidence="1" key="1">
    <citation type="journal article" date="2012" name="Vet. Microbiol.">
        <title>Comparative genomic analyses of the Taylorellae.</title>
        <authorList>
            <person name="Hauser H."/>
            <person name="Richter D.C."/>
            <person name="van Tonder A."/>
            <person name="Clark L."/>
            <person name="Preston A."/>
        </authorList>
    </citation>
    <scope>NUCLEOTIDE SEQUENCE</scope>
    <source>
        <strain evidence="1">14/45</strain>
    </source>
</reference>
<dbReference type="KEGG" id="tat:KUM_1234"/>
<accession>I7JNE0</accession>
<dbReference type="InterPro" id="IPR021927">
    <property type="entry name" value="DUF3540"/>
</dbReference>
<dbReference type="AlphaFoldDB" id="I7JNE0"/>
<protein>
    <submittedName>
        <fullName evidence="1">Uncharacterized protein</fullName>
    </submittedName>
</protein>